<dbReference type="InterPro" id="IPR011006">
    <property type="entry name" value="CheY-like_superfamily"/>
</dbReference>
<dbReference type="PROSITE" id="PS50110">
    <property type="entry name" value="RESPONSE_REGULATORY"/>
    <property type="match status" value="1"/>
</dbReference>
<dbReference type="EMBL" id="JBHUPB010000007">
    <property type="protein sequence ID" value="MFD2967846.1"/>
    <property type="molecule type" value="Genomic_DNA"/>
</dbReference>
<reference evidence="4" key="1">
    <citation type="journal article" date="2019" name="Int. J. Syst. Evol. Microbiol.">
        <title>The Global Catalogue of Microorganisms (GCM) 10K type strain sequencing project: providing services to taxonomists for standard genome sequencing and annotation.</title>
        <authorList>
            <consortium name="The Broad Institute Genomics Platform"/>
            <consortium name="The Broad Institute Genome Sequencing Center for Infectious Disease"/>
            <person name="Wu L."/>
            <person name="Ma J."/>
        </authorList>
    </citation>
    <scope>NUCLEOTIDE SEQUENCE [LARGE SCALE GENOMIC DNA]</scope>
    <source>
        <strain evidence="4">KCTC 22814</strain>
    </source>
</reference>
<proteinExistence type="predicted"/>
<organism evidence="3 4">
    <name type="scientific">Sphingobacterium bambusae</name>
    <dbReference type="NCBI Taxonomy" id="662858"/>
    <lineage>
        <taxon>Bacteria</taxon>
        <taxon>Pseudomonadati</taxon>
        <taxon>Bacteroidota</taxon>
        <taxon>Sphingobacteriia</taxon>
        <taxon>Sphingobacteriales</taxon>
        <taxon>Sphingobacteriaceae</taxon>
        <taxon>Sphingobacterium</taxon>
    </lineage>
</organism>
<accession>A0ABW6BI16</accession>
<dbReference type="SMART" id="SM00448">
    <property type="entry name" value="REC"/>
    <property type="match status" value="1"/>
</dbReference>
<name>A0ABW6BI16_9SPHI</name>
<dbReference type="SUPFAM" id="SSF52172">
    <property type="entry name" value="CheY-like"/>
    <property type="match status" value="1"/>
</dbReference>
<dbReference type="InterPro" id="IPR001789">
    <property type="entry name" value="Sig_transdc_resp-reg_receiver"/>
</dbReference>
<dbReference type="Pfam" id="PF00072">
    <property type="entry name" value="Response_reg"/>
    <property type="match status" value="1"/>
</dbReference>
<sequence length="129" mass="14362">MKKKIIIGYAEDSTITQLLLKTLIKQDNRFELLIEAEHGHMLLEKLAIAEQQVAVCILDLYMQPGNGIETASSIRERFPDIVTIGYSTSTEEQDISDMKAAGVVAVFDKNKVSVGELLNHIHDYLSDLG</sequence>
<dbReference type="Gene3D" id="3.40.50.2300">
    <property type="match status" value="1"/>
</dbReference>
<feature type="domain" description="Response regulatory" evidence="2">
    <location>
        <begin position="6"/>
        <end position="124"/>
    </location>
</feature>
<evidence type="ECO:0000256" key="1">
    <source>
        <dbReference type="PROSITE-ProRule" id="PRU00169"/>
    </source>
</evidence>
<gene>
    <name evidence="3" type="ORF">ACFS7Y_10625</name>
</gene>
<evidence type="ECO:0000313" key="4">
    <source>
        <dbReference type="Proteomes" id="UP001597525"/>
    </source>
</evidence>
<evidence type="ECO:0000313" key="3">
    <source>
        <dbReference type="EMBL" id="MFD2967846.1"/>
    </source>
</evidence>
<keyword evidence="1" id="KW-0597">Phosphoprotein</keyword>
<keyword evidence="4" id="KW-1185">Reference proteome</keyword>
<evidence type="ECO:0000259" key="2">
    <source>
        <dbReference type="PROSITE" id="PS50110"/>
    </source>
</evidence>
<comment type="caution">
    <text evidence="3">The sequence shown here is derived from an EMBL/GenBank/DDBJ whole genome shotgun (WGS) entry which is preliminary data.</text>
</comment>
<dbReference type="Proteomes" id="UP001597525">
    <property type="component" value="Unassembled WGS sequence"/>
</dbReference>
<dbReference type="RefSeq" id="WP_320183122.1">
    <property type="nucleotide sequence ID" value="NZ_CP138332.1"/>
</dbReference>
<feature type="modified residue" description="4-aspartylphosphate" evidence="1">
    <location>
        <position position="59"/>
    </location>
</feature>
<protein>
    <submittedName>
        <fullName evidence="3">Response regulator</fullName>
    </submittedName>
</protein>